<evidence type="ECO:0000256" key="3">
    <source>
        <dbReference type="ARBA" id="ARBA00022679"/>
    </source>
</evidence>
<keyword evidence="9" id="KW-0067">ATP-binding</keyword>
<comment type="subcellular location">
    <subcellularLocation>
        <location evidence="1">Membrane</location>
        <topology evidence="1">Single-pass membrane protein</topology>
    </subcellularLocation>
</comment>
<evidence type="ECO:0000256" key="11">
    <source>
        <dbReference type="ARBA" id="ARBA00023136"/>
    </source>
</evidence>
<feature type="domain" description="Gnk2-homologous" evidence="16">
    <location>
        <begin position="19"/>
        <end position="125"/>
    </location>
</feature>
<keyword evidence="12" id="KW-0325">Glycoprotein</keyword>
<dbReference type="EMBL" id="CM029053">
    <property type="protein sequence ID" value="KAG2550070.1"/>
    <property type="molecule type" value="Genomic_DNA"/>
</dbReference>
<evidence type="ECO:0000313" key="18">
    <source>
        <dbReference type="Proteomes" id="UP000823388"/>
    </source>
</evidence>
<dbReference type="PROSITE" id="PS51473">
    <property type="entry name" value="GNK2"/>
    <property type="match status" value="2"/>
</dbReference>
<dbReference type="Pfam" id="PF01657">
    <property type="entry name" value="Stress-antifung"/>
    <property type="match status" value="2"/>
</dbReference>
<keyword evidence="4 13" id="KW-0812">Transmembrane</keyword>
<evidence type="ECO:0000256" key="14">
    <source>
        <dbReference type="SAM" id="SignalP"/>
    </source>
</evidence>
<comment type="caution">
    <text evidence="17">The sequence shown here is derived from an EMBL/GenBank/DDBJ whole genome shotgun (WGS) entry which is preliminary data.</text>
</comment>
<feature type="domain" description="Gnk2-homologous" evidence="16">
    <location>
        <begin position="137"/>
        <end position="251"/>
    </location>
</feature>
<dbReference type="SUPFAM" id="SSF56112">
    <property type="entry name" value="Protein kinase-like (PK-like)"/>
    <property type="match status" value="1"/>
</dbReference>
<dbReference type="InterPro" id="IPR011009">
    <property type="entry name" value="Kinase-like_dom_sf"/>
</dbReference>
<keyword evidence="6" id="KW-0677">Repeat</keyword>
<evidence type="ECO:0000313" key="17">
    <source>
        <dbReference type="EMBL" id="KAG2550070.1"/>
    </source>
</evidence>
<dbReference type="InterPro" id="IPR001245">
    <property type="entry name" value="Ser-Thr/Tyr_kinase_cat_dom"/>
</dbReference>
<feature type="transmembrane region" description="Helical" evidence="13">
    <location>
        <begin position="280"/>
        <end position="303"/>
    </location>
</feature>
<dbReference type="SMART" id="SM00219">
    <property type="entry name" value="TyrKc"/>
    <property type="match status" value="1"/>
</dbReference>
<evidence type="ECO:0000256" key="10">
    <source>
        <dbReference type="ARBA" id="ARBA00022989"/>
    </source>
</evidence>
<evidence type="ECO:0008006" key="19">
    <source>
        <dbReference type="Google" id="ProtNLM"/>
    </source>
</evidence>
<dbReference type="InterPro" id="IPR002902">
    <property type="entry name" value="GNK2"/>
</dbReference>
<keyword evidence="5 14" id="KW-0732">Signal</keyword>
<evidence type="ECO:0000256" key="5">
    <source>
        <dbReference type="ARBA" id="ARBA00022729"/>
    </source>
</evidence>
<dbReference type="PANTHER" id="PTHR27002:SF76">
    <property type="entry name" value="OS10G0136400 PROTEIN"/>
    <property type="match status" value="1"/>
</dbReference>
<keyword evidence="7" id="KW-0547">Nucleotide-binding</keyword>
<dbReference type="GO" id="GO:0004674">
    <property type="term" value="F:protein serine/threonine kinase activity"/>
    <property type="evidence" value="ECO:0007669"/>
    <property type="project" value="UniProtKB-KW"/>
</dbReference>
<evidence type="ECO:0000256" key="7">
    <source>
        <dbReference type="ARBA" id="ARBA00022741"/>
    </source>
</evidence>
<dbReference type="InterPro" id="IPR020635">
    <property type="entry name" value="Tyr_kinase_cat_dom"/>
</dbReference>
<dbReference type="CDD" id="cd23509">
    <property type="entry name" value="Gnk2-like"/>
    <property type="match status" value="2"/>
</dbReference>
<dbReference type="GO" id="GO:0005886">
    <property type="term" value="C:plasma membrane"/>
    <property type="evidence" value="ECO:0007669"/>
    <property type="project" value="TreeGrafter"/>
</dbReference>
<evidence type="ECO:0000256" key="1">
    <source>
        <dbReference type="ARBA" id="ARBA00004167"/>
    </source>
</evidence>
<dbReference type="GO" id="GO:0005524">
    <property type="term" value="F:ATP binding"/>
    <property type="evidence" value="ECO:0007669"/>
    <property type="project" value="UniProtKB-KW"/>
</dbReference>
<evidence type="ECO:0000259" key="16">
    <source>
        <dbReference type="PROSITE" id="PS51473"/>
    </source>
</evidence>
<protein>
    <recommendedName>
        <fullName evidence="19">Cysteine-rich receptor-like protein kinase 10</fullName>
    </recommendedName>
</protein>
<evidence type="ECO:0000259" key="15">
    <source>
        <dbReference type="PROSITE" id="PS50011"/>
    </source>
</evidence>
<reference evidence="17" key="1">
    <citation type="submission" date="2020-05" db="EMBL/GenBank/DDBJ databases">
        <title>WGS assembly of Panicum virgatum.</title>
        <authorList>
            <person name="Lovell J.T."/>
            <person name="Jenkins J."/>
            <person name="Shu S."/>
            <person name="Juenger T.E."/>
            <person name="Schmutz J."/>
        </authorList>
    </citation>
    <scope>NUCLEOTIDE SEQUENCE</scope>
    <source>
        <strain evidence="17">AP13</strain>
    </source>
</reference>
<dbReference type="PROSITE" id="PS50011">
    <property type="entry name" value="PROTEIN_KINASE_DOM"/>
    <property type="match status" value="1"/>
</dbReference>
<gene>
    <name evidence="17" type="ORF">PVAP13_9KG241600</name>
</gene>
<dbReference type="InterPro" id="IPR000719">
    <property type="entry name" value="Prot_kinase_dom"/>
</dbReference>
<feature type="signal peptide" evidence="14">
    <location>
        <begin position="1"/>
        <end position="20"/>
    </location>
</feature>
<dbReference type="GO" id="GO:0004713">
    <property type="term" value="F:protein tyrosine kinase activity"/>
    <property type="evidence" value="ECO:0007669"/>
    <property type="project" value="InterPro"/>
</dbReference>
<evidence type="ECO:0000256" key="4">
    <source>
        <dbReference type="ARBA" id="ARBA00022692"/>
    </source>
</evidence>
<keyword evidence="8" id="KW-0418">Kinase</keyword>
<keyword evidence="10 13" id="KW-1133">Transmembrane helix</keyword>
<feature type="chain" id="PRO_5035824744" description="Cysteine-rich receptor-like protein kinase 10" evidence="14">
    <location>
        <begin position="21"/>
        <end position="485"/>
    </location>
</feature>
<dbReference type="PANTHER" id="PTHR27002">
    <property type="entry name" value="RECEPTOR-LIKE SERINE/THREONINE-PROTEIN KINASE SD1-8"/>
    <property type="match status" value="1"/>
</dbReference>
<dbReference type="Gene3D" id="3.30.430.20">
    <property type="entry name" value="Gnk2 domain, C-X8-C-X2-C motif"/>
    <property type="match status" value="2"/>
</dbReference>
<dbReference type="AlphaFoldDB" id="A0A8T0NL25"/>
<dbReference type="FunFam" id="3.30.200.20:FF:000142">
    <property type="entry name" value="Cysteine-rich receptor-like protein kinase 10"/>
    <property type="match status" value="1"/>
</dbReference>
<accession>A0A8T0NL25</accession>
<dbReference type="Pfam" id="PF07714">
    <property type="entry name" value="PK_Tyr_Ser-Thr"/>
    <property type="match status" value="1"/>
</dbReference>
<dbReference type="Gene3D" id="1.10.510.10">
    <property type="entry name" value="Transferase(Phosphotransferase) domain 1"/>
    <property type="match status" value="1"/>
</dbReference>
<sequence length="485" mass="53131">MAGVLLTILGFLLVLPSATAIGQTCGHAGNYTANGTYQSNLASLVATLPANTSSSPQLFATATAGQGPDVVYALALCRGDMTTNLTGCSACLAGAFRFAQRMCPRDKAASVYDDDCLAGFSDRDLLVPANSTVTQDTSTLYQFFNPGSLAGDATLVRAAVRELLAQTAQEAAANNSKPPAPARFATASMDASSAVPLALYSLAQCTPDLSAGDCLACLRWIIGMVNDTASLSNGGRILVLRCNVRFESFLFYDGAPMKRITSSSSPPAPATNTRSGIKPWVIPLIVAPPLAIVAFCFIFYCRWKRRRRRRYRKGNLRSRQRHTNKQFQGGDEVDWEMEAELSEFSVFDFHQILEATNNFSEENKLGEGGFGPVYKGQFPEGIEIAVKRLASHSGQGFIEFKNEVQLIAKLQHTNLVRLLGCCSQGEEKILVYEYLPNKSLDFFIFDEDRRHLLDWNRRLAIIEGIAEGLLYLHKHSRLRVHTSRS</sequence>
<dbReference type="FunFam" id="3.30.430.20:FF:000004">
    <property type="entry name" value="Receptor-like serine-threonine protein kinase"/>
    <property type="match status" value="1"/>
</dbReference>
<evidence type="ECO:0000256" key="6">
    <source>
        <dbReference type="ARBA" id="ARBA00022737"/>
    </source>
</evidence>
<organism evidence="17 18">
    <name type="scientific">Panicum virgatum</name>
    <name type="common">Blackwell switchgrass</name>
    <dbReference type="NCBI Taxonomy" id="38727"/>
    <lineage>
        <taxon>Eukaryota</taxon>
        <taxon>Viridiplantae</taxon>
        <taxon>Streptophyta</taxon>
        <taxon>Embryophyta</taxon>
        <taxon>Tracheophyta</taxon>
        <taxon>Spermatophyta</taxon>
        <taxon>Magnoliopsida</taxon>
        <taxon>Liliopsida</taxon>
        <taxon>Poales</taxon>
        <taxon>Poaceae</taxon>
        <taxon>PACMAD clade</taxon>
        <taxon>Panicoideae</taxon>
        <taxon>Panicodae</taxon>
        <taxon>Paniceae</taxon>
        <taxon>Panicinae</taxon>
        <taxon>Panicum</taxon>
        <taxon>Panicum sect. Hiantes</taxon>
    </lineage>
</organism>
<keyword evidence="2" id="KW-0723">Serine/threonine-protein kinase</keyword>
<feature type="domain" description="Protein kinase" evidence="15">
    <location>
        <begin position="359"/>
        <end position="485"/>
    </location>
</feature>
<dbReference type="InterPro" id="IPR038408">
    <property type="entry name" value="GNK2_sf"/>
</dbReference>
<dbReference type="Proteomes" id="UP000823388">
    <property type="component" value="Chromosome 9K"/>
</dbReference>
<proteinExistence type="predicted"/>
<keyword evidence="11 13" id="KW-0472">Membrane</keyword>
<keyword evidence="3" id="KW-0808">Transferase</keyword>
<name>A0A8T0NL25_PANVG</name>
<evidence type="ECO:0000256" key="12">
    <source>
        <dbReference type="ARBA" id="ARBA00023180"/>
    </source>
</evidence>
<keyword evidence="18" id="KW-1185">Reference proteome</keyword>
<evidence type="ECO:0000256" key="2">
    <source>
        <dbReference type="ARBA" id="ARBA00022527"/>
    </source>
</evidence>
<evidence type="ECO:0000256" key="8">
    <source>
        <dbReference type="ARBA" id="ARBA00022777"/>
    </source>
</evidence>
<evidence type="ECO:0000256" key="9">
    <source>
        <dbReference type="ARBA" id="ARBA00022840"/>
    </source>
</evidence>
<evidence type="ECO:0000256" key="13">
    <source>
        <dbReference type="SAM" id="Phobius"/>
    </source>
</evidence>